<evidence type="ECO:0000256" key="1">
    <source>
        <dbReference type="ARBA" id="ARBA00022741"/>
    </source>
</evidence>
<dbReference type="PROSITE" id="PS00108">
    <property type="entry name" value="PROTEIN_KINASE_ST"/>
    <property type="match status" value="1"/>
</dbReference>
<dbReference type="SMART" id="SM00028">
    <property type="entry name" value="TPR"/>
    <property type="match status" value="7"/>
</dbReference>
<evidence type="ECO:0000256" key="3">
    <source>
        <dbReference type="PROSITE-ProRule" id="PRU00339"/>
    </source>
</evidence>
<dbReference type="Pfam" id="PF07714">
    <property type="entry name" value="PK_Tyr_Ser-Thr"/>
    <property type="match status" value="1"/>
</dbReference>
<dbReference type="Proteomes" id="UP000054248">
    <property type="component" value="Unassembled WGS sequence"/>
</dbReference>
<sequence length="758" mass="84832">MSATEAIGQMSASGQAVDKEYRKLERKFFVDRRRVVLVNYDQGTEGGFGIVRRAELHESAYLPTWLGSRQYGPPQSVAVKQIKISSVSNLPRVKRALTREMLVWSSLEAHPGIAKFLGFYADFKRSEAWLLSPWEPNGNVSEFIKAHKLEVPEKLSLVYDTIDALNFLHQLDPPVCHGDIKSPNVLVSADYRARLCDFGLARLHEDSGFGRLETSTGSKGSIRWCSPELIDGAPRAPTSDVYAWAWLVWEIMTGNLPYEGTSADYAIIRKIFESPLPEADGQSRLSDCLQLWELMTRCWKVEPGQRPTTRMCKTIVTYLPRCTPAPANSESRTLSAALLENLGDIESWKGNPEKSSAYLAEALRLYREEADTKGIASVLRKQTVATCRISDFAGLHAIATTALEHCRALTDAPGMAEASYYLGVSVQMLGERDKALPILNESLEIRRTHGDDVGVVQCLERIGDIQRANGQEHEALYTLGEAMAIATRSGDRLGLANVLHLVGVTHTDLSDFVKAADALSEAITITRNIGWDSELSVDLVSMGNLKMRLGAYHEAEVLFQESLSIARRIGARLVAARGLESLGKCLQEQSKPNEAAPLLEEACLMNHQLSQQWSSRDIACTLVELKRSQGDWERALFWHDHIISICRILEEHLEVADQLERKGEILVKVQRYDEAALHFEAAMQIRSESGSFWRWKRSHLSRQLCAIPKTTMKWERPLLLSCGQKKLQRRLPQLITAVLKPPTPPISHAQPYPFILDL</sequence>
<keyword evidence="6" id="KW-1185">Reference proteome</keyword>
<evidence type="ECO:0000313" key="6">
    <source>
        <dbReference type="Proteomes" id="UP000054248"/>
    </source>
</evidence>
<reference evidence="6" key="2">
    <citation type="submission" date="2015-01" db="EMBL/GenBank/DDBJ databases">
        <title>Evolutionary Origins and Diversification of the Mycorrhizal Mutualists.</title>
        <authorList>
            <consortium name="DOE Joint Genome Institute"/>
            <consortium name="Mycorrhizal Genomics Consortium"/>
            <person name="Kohler A."/>
            <person name="Kuo A."/>
            <person name="Nagy L.G."/>
            <person name="Floudas D."/>
            <person name="Copeland A."/>
            <person name="Barry K.W."/>
            <person name="Cichocki N."/>
            <person name="Veneault-Fourrey C."/>
            <person name="LaButti K."/>
            <person name="Lindquist E.A."/>
            <person name="Lipzen A."/>
            <person name="Lundell T."/>
            <person name="Morin E."/>
            <person name="Murat C."/>
            <person name="Riley R."/>
            <person name="Ohm R."/>
            <person name="Sun H."/>
            <person name="Tunlid A."/>
            <person name="Henrissat B."/>
            <person name="Grigoriev I.V."/>
            <person name="Hibbett D.S."/>
            <person name="Martin F."/>
        </authorList>
    </citation>
    <scope>NUCLEOTIDE SEQUENCE [LARGE SCALE GENOMIC DNA]</scope>
    <source>
        <strain evidence="6">MUT 4182</strain>
    </source>
</reference>
<accession>A0A0C3QLS4</accession>
<dbReference type="SMART" id="SM00220">
    <property type="entry name" value="S_TKc"/>
    <property type="match status" value="1"/>
</dbReference>
<dbReference type="InterPro" id="IPR019734">
    <property type="entry name" value="TPR_rpt"/>
</dbReference>
<dbReference type="InterPro" id="IPR011009">
    <property type="entry name" value="Kinase-like_dom_sf"/>
</dbReference>
<dbReference type="InterPro" id="IPR026000">
    <property type="entry name" value="Apc5_dom"/>
</dbReference>
<organism evidence="5 6">
    <name type="scientific">Tulasnella calospora MUT 4182</name>
    <dbReference type="NCBI Taxonomy" id="1051891"/>
    <lineage>
        <taxon>Eukaryota</taxon>
        <taxon>Fungi</taxon>
        <taxon>Dikarya</taxon>
        <taxon>Basidiomycota</taxon>
        <taxon>Agaricomycotina</taxon>
        <taxon>Agaricomycetes</taxon>
        <taxon>Cantharellales</taxon>
        <taxon>Tulasnellaceae</taxon>
        <taxon>Tulasnella</taxon>
    </lineage>
</organism>
<dbReference type="Gene3D" id="1.10.510.10">
    <property type="entry name" value="Transferase(Phosphotransferase) domain 1"/>
    <property type="match status" value="1"/>
</dbReference>
<dbReference type="HOGENOM" id="CLU_000288_7_37_1"/>
<evidence type="ECO:0000259" key="4">
    <source>
        <dbReference type="PROSITE" id="PS50011"/>
    </source>
</evidence>
<dbReference type="GO" id="GO:0004674">
    <property type="term" value="F:protein serine/threonine kinase activity"/>
    <property type="evidence" value="ECO:0007669"/>
    <property type="project" value="TreeGrafter"/>
</dbReference>
<gene>
    <name evidence="5" type="ORF">M407DRAFT_23075</name>
</gene>
<dbReference type="InterPro" id="IPR051681">
    <property type="entry name" value="Ser/Thr_Kinases-Pseudokinases"/>
</dbReference>
<keyword evidence="3" id="KW-0802">TPR repeat</keyword>
<proteinExistence type="predicted"/>
<dbReference type="Pfam" id="PF13424">
    <property type="entry name" value="TPR_12"/>
    <property type="match status" value="2"/>
</dbReference>
<dbReference type="InterPro" id="IPR008271">
    <property type="entry name" value="Ser/Thr_kinase_AS"/>
</dbReference>
<dbReference type="EMBL" id="KN823005">
    <property type="protein sequence ID" value="KIO27644.1"/>
    <property type="molecule type" value="Genomic_DNA"/>
</dbReference>
<dbReference type="STRING" id="1051891.A0A0C3QLS4"/>
<feature type="domain" description="Protein kinase" evidence="4">
    <location>
        <begin position="37"/>
        <end position="319"/>
    </location>
</feature>
<protein>
    <recommendedName>
        <fullName evidence="4">Protein kinase domain-containing protein</fullName>
    </recommendedName>
</protein>
<dbReference type="InterPro" id="IPR000719">
    <property type="entry name" value="Prot_kinase_dom"/>
</dbReference>
<keyword evidence="2" id="KW-0067">ATP-binding</keyword>
<dbReference type="GO" id="GO:0005524">
    <property type="term" value="F:ATP binding"/>
    <property type="evidence" value="ECO:0007669"/>
    <property type="project" value="UniProtKB-KW"/>
</dbReference>
<evidence type="ECO:0000313" key="5">
    <source>
        <dbReference type="EMBL" id="KIO27644.1"/>
    </source>
</evidence>
<dbReference type="OrthoDB" id="3227842at2759"/>
<dbReference type="Pfam" id="PF12862">
    <property type="entry name" value="ANAPC5"/>
    <property type="match status" value="1"/>
</dbReference>
<dbReference type="SUPFAM" id="SSF56112">
    <property type="entry name" value="Protein kinase-like (PK-like)"/>
    <property type="match status" value="1"/>
</dbReference>
<dbReference type="PROSITE" id="PS50005">
    <property type="entry name" value="TPR"/>
    <property type="match status" value="1"/>
</dbReference>
<dbReference type="PANTHER" id="PTHR44329">
    <property type="entry name" value="SERINE/THREONINE-PROTEIN KINASE TNNI3K-RELATED"/>
    <property type="match status" value="1"/>
</dbReference>
<dbReference type="Gene3D" id="1.25.40.10">
    <property type="entry name" value="Tetratricopeptide repeat domain"/>
    <property type="match status" value="2"/>
</dbReference>
<keyword evidence="1" id="KW-0547">Nucleotide-binding</keyword>
<evidence type="ECO:0000256" key="2">
    <source>
        <dbReference type="ARBA" id="ARBA00022840"/>
    </source>
</evidence>
<feature type="repeat" description="TPR" evidence="3">
    <location>
        <begin position="656"/>
        <end position="689"/>
    </location>
</feature>
<name>A0A0C3QLS4_9AGAM</name>
<dbReference type="InterPro" id="IPR011990">
    <property type="entry name" value="TPR-like_helical_dom_sf"/>
</dbReference>
<reference evidence="5 6" key="1">
    <citation type="submission" date="2014-04" db="EMBL/GenBank/DDBJ databases">
        <authorList>
            <consortium name="DOE Joint Genome Institute"/>
            <person name="Kuo A."/>
            <person name="Girlanda M."/>
            <person name="Perotto S."/>
            <person name="Kohler A."/>
            <person name="Nagy L.G."/>
            <person name="Floudas D."/>
            <person name="Copeland A."/>
            <person name="Barry K.W."/>
            <person name="Cichocki N."/>
            <person name="Veneault-Fourrey C."/>
            <person name="LaButti K."/>
            <person name="Lindquist E.A."/>
            <person name="Lipzen A."/>
            <person name="Lundell T."/>
            <person name="Morin E."/>
            <person name="Murat C."/>
            <person name="Sun H."/>
            <person name="Tunlid A."/>
            <person name="Henrissat B."/>
            <person name="Grigoriev I.V."/>
            <person name="Hibbett D.S."/>
            <person name="Martin F."/>
            <person name="Nordberg H.P."/>
            <person name="Cantor M.N."/>
            <person name="Hua S.X."/>
        </authorList>
    </citation>
    <scope>NUCLEOTIDE SEQUENCE [LARGE SCALE GENOMIC DNA]</scope>
    <source>
        <strain evidence="5 6">MUT 4182</strain>
    </source>
</reference>
<dbReference type="PANTHER" id="PTHR44329:SF298">
    <property type="entry name" value="MIXED LINEAGE KINASE DOMAIN-LIKE PROTEIN"/>
    <property type="match status" value="1"/>
</dbReference>
<dbReference type="AlphaFoldDB" id="A0A0C3QLS4"/>
<dbReference type="SUPFAM" id="SSF48452">
    <property type="entry name" value="TPR-like"/>
    <property type="match status" value="2"/>
</dbReference>
<dbReference type="PROSITE" id="PS50011">
    <property type="entry name" value="PROTEIN_KINASE_DOM"/>
    <property type="match status" value="1"/>
</dbReference>
<dbReference type="InterPro" id="IPR001245">
    <property type="entry name" value="Ser-Thr/Tyr_kinase_cat_dom"/>
</dbReference>